<dbReference type="SUPFAM" id="SSF48452">
    <property type="entry name" value="TPR-like"/>
    <property type="match status" value="1"/>
</dbReference>
<keyword evidence="5" id="KW-0998">Cell outer membrane</keyword>
<sequence>MKNIISRIVISGSLMAGLLACDGFLDEKPDNSVVVVSTIKDVRSLLDNSSVFNRQGNLVSRASDEFETSEKILANLFVAERRSYLWLDDPYQGEMVSDWVFPYEQVFYANVALDALNKIGNIASEEHQQLRGEALFHRSYAYFNLLQQFAPAYRLDGNNGGLKGIILKNNADINEPAVRSSLDQSYKQVKNDLLEAVDLLPVSSLYKTRPDKAAALGLLSRLNLVTANYGEAGEAASEALMIYKNRMDFNEIDVEARFPFPQFNDEMVFYSLLRSSVFNISNEVFISEDIQNQLKEGDLRRMAFFNEADSGRLIYTGKFSGNTAFFGGISVGELELTAAEAFARTGNSEKSQLFLNALLARRFTPDHFEEIKETGQKLLTIIINQRKLELIGRGIRWFDLRRLNQEPEHATVFTRGENQVEILPNSPKYVFPIPDLEVQRTGIEQNER</sequence>
<dbReference type="Proteomes" id="UP000249610">
    <property type="component" value="Unassembled WGS sequence"/>
</dbReference>
<comment type="subcellular location">
    <subcellularLocation>
        <location evidence="1">Cell outer membrane</location>
    </subcellularLocation>
</comment>
<evidence type="ECO:0000256" key="3">
    <source>
        <dbReference type="ARBA" id="ARBA00022729"/>
    </source>
</evidence>
<comment type="similarity">
    <text evidence="2">Belongs to the SusD family.</text>
</comment>
<feature type="domain" description="RagB/SusD" evidence="6">
    <location>
        <begin position="333"/>
        <end position="441"/>
    </location>
</feature>
<dbReference type="AlphaFoldDB" id="A0A327PNE7"/>
<accession>A0A327PNE7</accession>
<keyword evidence="9" id="KW-1185">Reference proteome</keyword>
<dbReference type="EMBL" id="QLLK01000002">
    <property type="protein sequence ID" value="RAI93835.1"/>
    <property type="molecule type" value="Genomic_DNA"/>
</dbReference>
<dbReference type="InterPro" id="IPR012944">
    <property type="entry name" value="SusD_RagB_dom"/>
</dbReference>
<keyword evidence="4" id="KW-0472">Membrane</keyword>
<evidence type="ECO:0000256" key="1">
    <source>
        <dbReference type="ARBA" id="ARBA00004442"/>
    </source>
</evidence>
<evidence type="ECO:0000256" key="2">
    <source>
        <dbReference type="ARBA" id="ARBA00006275"/>
    </source>
</evidence>
<dbReference type="InterPro" id="IPR033985">
    <property type="entry name" value="SusD-like_N"/>
</dbReference>
<dbReference type="RefSeq" id="WP_111610182.1">
    <property type="nucleotide sequence ID" value="NZ_QLLK01000002.1"/>
</dbReference>
<dbReference type="Pfam" id="PF14322">
    <property type="entry name" value="SusD-like_3"/>
    <property type="match status" value="1"/>
</dbReference>
<evidence type="ECO:0000256" key="5">
    <source>
        <dbReference type="ARBA" id="ARBA00023237"/>
    </source>
</evidence>
<evidence type="ECO:0000313" key="8">
    <source>
        <dbReference type="EMBL" id="RAI93835.1"/>
    </source>
</evidence>
<evidence type="ECO:0000259" key="6">
    <source>
        <dbReference type="Pfam" id="PF07980"/>
    </source>
</evidence>
<feature type="domain" description="SusD-like N-terminal" evidence="7">
    <location>
        <begin position="24"/>
        <end position="224"/>
    </location>
</feature>
<keyword evidence="3" id="KW-0732">Signal</keyword>
<dbReference type="GO" id="GO:0009279">
    <property type="term" value="C:cell outer membrane"/>
    <property type="evidence" value="ECO:0007669"/>
    <property type="project" value="UniProtKB-SubCell"/>
</dbReference>
<reference evidence="8 9" key="1">
    <citation type="submission" date="2018-06" db="EMBL/GenBank/DDBJ databases">
        <title>Genomic Encyclopedia of Archaeal and Bacterial Type Strains, Phase II (KMG-II): from individual species to whole genera.</title>
        <authorList>
            <person name="Goeker M."/>
        </authorList>
    </citation>
    <scope>NUCLEOTIDE SEQUENCE [LARGE SCALE GENOMIC DNA]</scope>
    <source>
        <strain evidence="8 9">DSM 23446</strain>
    </source>
</reference>
<organism evidence="8 9">
    <name type="scientific">Algoriphagus yeomjeoni</name>
    <dbReference type="NCBI Taxonomy" id="291403"/>
    <lineage>
        <taxon>Bacteria</taxon>
        <taxon>Pseudomonadati</taxon>
        <taxon>Bacteroidota</taxon>
        <taxon>Cytophagia</taxon>
        <taxon>Cytophagales</taxon>
        <taxon>Cyclobacteriaceae</taxon>
        <taxon>Algoriphagus</taxon>
    </lineage>
</organism>
<dbReference type="Pfam" id="PF07980">
    <property type="entry name" value="SusD_RagB"/>
    <property type="match status" value="1"/>
</dbReference>
<dbReference type="OrthoDB" id="653598at2"/>
<dbReference type="InterPro" id="IPR011990">
    <property type="entry name" value="TPR-like_helical_dom_sf"/>
</dbReference>
<dbReference type="PROSITE" id="PS51257">
    <property type="entry name" value="PROKAR_LIPOPROTEIN"/>
    <property type="match status" value="1"/>
</dbReference>
<evidence type="ECO:0000313" key="9">
    <source>
        <dbReference type="Proteomes" id="UP000249610"/>
    </source>
</evidence>
<comment type="caution">
    <text evidence="8">The sequence shown here is derived from an EMBL/GenBank/DDBJ whole genome shotgun (WGS) entry which is preliminary data.</text>
</comment>
<gene>
    <name evidence="8" type="ORF">LV83_00741</name>
</gene>
<evidence type="ECO:0000259" key="7">
    <source>
        <dbReference type="Pfam" id="PF14322"/>
    </source>
</evidence>
<protein>
    <submittedName>
        <fullName evidence="8">SusD-like starch-binding protein associating with outer membrane</fullName>
    </submittedName>
</protein>
<dbReference type="Gene3D" id="1.25.40.390">
    <property type="match status" value="1"/>
</dbReference>
<proteinExistence type="inferred from homology"/>
<name>A0A327PNE7_9BACT</name>
<evidence type="ECO:0000256" key="4">
    <source>
        <dbReference type="ARBA" id="ARBA00023136"/>
    </source>
</evidence>